<dbReference type="InterPro" id="IPR017907">
    <property type="entry name" value="Znf_RING_CS"/>
</dbReference>
<evidence type="ECO:0000256" key="5">
    <source>
        <dbReference type="ARBA" id="ARBA00022833"/>
    </source>
</evidence>
<dbReference type="InterPro" id="IPR027417">
    <property type="entry name" value="P-loop_NTPase"/>
</dbReference>
<feature type="domain" description="RING-type" evidence="9">
    <location>
        <begin position="1141"/>
        <end position="1179"/>
    </location>
</feature>
<dbReference type="Gene3D" id="3.30.40.10">
    <property type="entry name" value="Zinc/RING finger domain, C3HC4 (zinc finger)"/>
    <property type="match status" value="1"/>
</dbReference>
<keyword evidence="2" id="KW-0547">Nucleotide-binding</keyword>
<feature type="region of interest" description="Disordered" evidence="8">
    <location>
        <begin position="1396"/>
        <end position="1417"/>
    </location>
</feature>
<dbReference type="InterPro" id="IPR001650">
    <property type="entry name" value="Helicase_C-like"/>
</dbReference>
<dbReference type="SMART" id="SM00490">
    <property type="entry name" value="HELICc"/>
    <property type="match status" value="1"/>
</dbReference>
<evidence type="ECO:0000256" key="6">
    <source>
        <dbReference type="ARBA" id="ARBA00022840"/>
    </source>
</evidence>
<evidence type="ECO:0000256" key="1">
    <source>
        <dbReference type="ARBA" id="ARBA00022723"/>
    </source>
</evidence>
<keyword evidence="11" id="KW-1185">Reference proteome</keyword>
<dbReference type="InterPro" id="IPR013083">
    <property type="entry name" value="Znf_RING/FYVE/PHD"/>
</dbReference>
<feature type="region of interest" description="Disordered" evidence="8">
    <location>
        <begin position="1205"/>
        <end position="1226"/>
    </location>
</feature>
<dbReference type="Gene3D" id="3.40.50.10810">
    <property type="entry name" value="Tandem AAA-ATPase domain"/>
    <property type="match status" value="1"/>
</dbReference>
<dbReference type="Pfam" id="PF00271">
    <property type="entry name" value="Helicase_C"/>
    <property type="match status" value="1"/>
</dbReference>
<dbReference type="SUPFAM" id="SSF52540">
    <property type="entry name" value="P-loop containing nucleoside triphosphate hydrolases"/>
    <property type="match status" value="2"/>
</dbReference>
<evidence type="ECO:0000256" key="7">
    <source>
        <dbReference type="PROSITE-ProRule" id="PRU00175"/>
    </source>
</evidence>
<dbReference type="EMBL" id="ML992509">
    <property type="protein sequence ID" value="KAF2222055.1"/>
    <property type="molecule type" value="Genomic_DNA"/>
</dbReference>
<keyword evidence="4" id="KW-0378">Hydrolase</keyword>
<dbReference type="PROSITE" id="PS00518">
    <property type="entry name" value="ZF_RING_1"/>
    <property type="match status" value="1"/>
</dbReference>
<dbReference type="PROSITE" id="PS50089">
    <property type="entry name" value="ZF_RING_2"/>
    <property type="match status" value="1"/>
</dbReference>
<gene>
    <name evidence="10" type="ORF">BDZ85DRAFT_264822</name>
</gene>
<feature type="region of interest" description="Disordered" evidence="8">
    <location>
        <begin position="744"/>
        <end position="767"/>
    </location>
</feature>
<dbReference type="Pfam" id="PF13639">
    <property type="entry name" value="zf-RING_2"/>
    <property type="match status" value="1"/>
</dbReference>
<dbReference type="GO" id="GO:0061630">
    <property type="term" value="F:ubiquitin protein ligase activity"/>
    <property type="evidence" value="ECO:0007669"/>
    <property type="project" value="TreeGrafter"/>
</dbReference>
<dbReference type="PANTHER" id="PTHR45865">
    <property type="entry name" value="E3 UBIQUITIN-PROTEIN LIGASE SHPRH FAMILY MEMBER"/>
    <property type="match status" value="1"/>
</dbReference>
<evidence type="ECO:0000313" key="10">
    <source>
        <dbReference type="EMBL" id="KAF2222055.1"/>
    </source>
</evidence>
<dbReference type="CDD" id="cd18070">
    <property type="entry name" value="DEXQc_SHPRH"/>
    <property type="match status" value="1"/>
</dbReference>
<dbReference type="Gene3D" id="3.40.50.300">
    <property type="entry name" value="P-loop containing nucleotide triphosphate hydrolases"/>
    <property type="match status" value="1"/>
</dbReference>
<dbReference type="InterPro" id="IPR038718">
    <property type="entry name" value="SNF2-like_sf"/>
</dbReference>
<keyword evidence="6" id="KW-0067">ATP-binding</keyword>
<dbReference type="Proteomes" id="UP000799538">
    <property type="component" value="Unassembled WGS sequence"/>
</dbReference>
<reference evidence="11" key="1">
    <citation type="journal article" date="2020" name="Stud. Mycol.">
        <title>101 Dothideomycetes genomes: A test case for predicting lifestyles and emergence of pathogens.</title>
        <authorList>
            <person name="Haridas S."/>
            <person name="Albert R."/>
            <person name="Binder M."/>
            <person name="Bloem J."/>
            <person name="LaButti K."/>
            <person name="Salamov A."/>
            <person name="Andreopoulos B."/>
            <person name="Baker S."/>
            <person name="Barry K."/>
            <person name="Bills G."/>
            <person name="Bluhm B."/>
            <person name="Cannon C."/>
            <person name="Castanera R."/>
            <person name="Culley D."/>
            <person name="Daum C."/>
            <person name="Ezra D."/>
            <person name="Gonzalez J."/>
            <person name="Henrissat B."/>
            <person name="Kuo A."/>
            <person name="Liang C."/>
            <person name="Lipzen A."/>
            <person name="Lutzoni F."/>
            <person name="Magnuson J."/>
            <person name="Mondo S."/>
            <person name="Nolan M."/>
            <person name="Ohm R."/>
            <person name="Pangilinan J."/>
            <person name="Park H.-J."/>
            <person name="Ramirez L."/>
            <person name="Alfaro M."/>
            <person name="Sun H."/>
            <person name="Tritt A."/>
            <person name="Yoshinaga Y."/>
            <person name="Zwiers L.-H."/>
            <person name="Turgeon B."/>
            <person name="Goodwin S."/>
            <person name="Spatafora J."/>
            <person name="Crous P."/>
            <person name="Grigoriev I."/>
        </authorList>
    </citation>
    <scope>NUCLEOTIDE SEQUENCE [LARGE SCALE GENOMIC DNA]</scope>
    <source>
        <strain evidence="11">CECT 20119</strain>
    </source>
</reference>
<proteinExistence type="predicted"/>
<dbReference type="InterPro" id="IPR001841">
    <property type="entry name" value="Znf_RING"/>
</dbReference>
<evidence type="ECO:0000256" key="3">
    <source>
        <dbReference type="ARBA" id="ARBA00022771"/>
    </source>
</evidence>
<dbReference type="InterPro" id="IPR049730">
    <property type="entry name" value="SNF2/RAD54-like_C"/>
</dbReference>
<dbReference type="GO" id="GO:0006974">
    <property type="term" value="P:DNA damage response"/>
    <property type="evidence" value="ECO:0007669"/>
    <property type="project" value="TreeGrafter"/>
</dbReference>
<dbReference type="SMART" id="SM00487">
    <property type="entry name" value="DEXDc"/>
    <property type="match status" value="1"/>
</dbReference>
<dbReference type="PANTHER" id="PTHR45865:SF1">
    <property type="entry name" value="E3 UBIQUITIN-PROTEIN LIGASE SHPRH"/>
    <property type="match status" value="1"/>
</dbReference>
<dbReference type="GO" id="GO:0008270">
    <property type="term" value="F:zinc ion binding"/>
    <property type="evidence" value="ECO:0007669"/>
    <property type="project" value="UniProtKB-KW"/>
</dbReference>
<dbReference type="GO" id="GO:0005634">
    <property type="term" value="C:nucleus"/>
    <property type="evidence" value="ECO:0007669"/>
    <property type="project" value="TreeGrafter"/>
</dbReference>
<dbReference type="InterPro" id="IPR052583">
    <property type="entry name" value="ATP-helicase/E3_Ub-Ligase"/>
</dbReference>
<evidence type="ECO:0000313" key="11">
    <source>
        <dbReference type="Proteomes" id="UP000799538"/>
    </source>
</evidence>
<dbReference type="OrthoDB" id="5330228at2759"/>
<dbReference type="InterPro" id="IPR000330">
    <property type="entry name" value="SNF2_N"/>
</dbReference>
<evidence type="ECO:0000256" key="2">
    <source>
        <dbReference type="ARBA" id="ARBA00022741"/>
    </source>
</evidence>
<name>A0A6A6G8I7_9PEZI</name>
<keyword evidence="1" id="KW-0479">Metal-binding</keyword>
<keyword evidence="3 7" id="KW-0863">Zinc-finger</keyword>
<dbReference type="InterPro" id="IPR014001">
    <property type="entry name" value="Helicase_ATP-bd"/>
</dbReference>
<dbReference type="SMART" id="SM00184">
    <property type="entry name" value="RING"/>
    <property type="match status" value="1"/>
</dbReference>
<dbReference type="GO" id="GO:0016787">
    <property type="term" value="F:hydrolase activity"/>
    <property type="evidence" value="ECO:0007669"/>
    <property type="project" value="UniProtKB-KW"/>
</dbReference>
<dbReference type="Pfam" id="PF26021">
    <property type="entry name" value="Ferritin_C144_05"/>
    <property type="match status" value="1"/>
</dbReference>
<protein>
    <submittedName>
        <fullName evidence="10">SNF2 family N-terminal domain-containing protein</fullName>
    </submittedName>
</protein>
<dbReference type="CDD" id="cd18793">
    <property type="entry name" value="SF2_C_SNF"/>
    <property type="match status" value="1"/>
</dbReference>
<dbReference type="SUPFAM" id="SSF57850">
    <property type="entry name" value="RING/U-box"/>
    <property type="match status" value="1"/>
</dbReference>
<organism evidence="10 11">
    <name type="scientific">Elsinoe ampelina</name>
    <dbReference type="NCBI Taxonomy" id="302913"/>
    <lineage>
        <taxon>Eukaryota</taxon>
        <taxon>Fungi</taxon>
        <taxon>Dikarya</taxon>
        <taxon>Ascomycota</taxon>
        <taxon>Pezizomycotina</taxon>
        <taxon>Dothideomycetes</taxon>
        <taxon>Dothideomycetidae</taxon>
        <taxon>Myriangiales</taxon>
        <taxon>Elsinoaceae</taxon>
        <taxon>Elsinoe</taxon>
    </lineage>
</organism>
<keyword evidence="5" id="KW-0862">Zinc</keyword>
<feature type="region of interest" description="Disordered" evidence="8">
    <location>
        <begin position="967"/>
        <end position="986"/>
    </location>
</feature>
<sequence length="1510" mass="169717">MASTVLAGRVIRSEDVRSKSVRVSPDDEQLRVFHSSILNPQAEEPPRKRLKIEHQSEDEGITPKHQEQPSIPIAQITLHLLDAPETPSISPLSQGTDGVEITFVQFESRGQGQATLKLSRADVKTAKAEVEVTLDHAIDTRTLDDLGRVAQLQRRAKSSNSSAVAYSRVELMRCPAKKSGQPGKMHFALNCTIYWPDGAAGPPETSQNVLDREILVRYFAIPVFLKQLERGGRKKIVHEKTVTPQEFYDAVYVPDKSLPVPHSIDQSGIHADLYPFQKRAVTWMLQREQADVVASATTGPQVTPNGSWRQVHDATGATCYISDLECVLISPEALQRRSDITGGILSEEMGLGKTCELLALICTHKRSPSSALQAGLTASKATLVVTPTTILQQWKDEITRHAPHLRWAHYEGMSSLTKTIKKNRQTEQDVVNSFSDIDIVLVTYNVLASEIHFAVDPPERGLRRKNYEQQRPKSPLVQLEWWRVCLDEAQMVESGVSKAAQTASLIPRQNAWAVSGTPVKKDVQDLRGLLIFLGYEPFASSSEAWKRLVTYHETFDAEFKDIFGSIALRHTKDRIRSELRLPPQRRVVVTMPFTTIEEQNYTNLFEQMAEECGLLTDGSPASGLWDPEDARTVEKMREWLVRLRQTCLHPQVGSRNKRALGRSGGGPLRTVEEVLGVMIEQNETAINTEARMSVTTLCLKGHIIANAKNIGNRAEQALKYYRQALQQAEALVIDARDELAKLPAQNPKEVAIEDDNDEDSPERKKRGQLRNHLRNVLELEHMCQFFIGTAYFQMKSADGIEENGDRWNELEVDEVKHYDLAKVIRREILLETSQRAEAIMTKVRNANAEHIGDGLPSTLDFASYGGIESQRLVEKADRLSSILERQTELLKDWRTKIVDLLAKQLVDVEDNEITGDEYEDSTKQQEDLYAYFDAYRAVVADRETCITGQTNTLVNHEMTQLRKDLRLRDLDDEREGREPPPSREFTRGLLSQRDSVKQEGDAILSLRGLIGEARTTEGNLQWAGNESARSRGEVALVKKLMNQLQAMSEAYSKLQLRFEKDQELFKNSMNQRLEFYRQLQQLSDTVAPWREEQDETLDLREFDAASIRLNKTETSLSTLRSKRRFLLHLREQSNDEAERICVICQQNFEQGVLTICGHQFCKDCINLWYREHRTCPVCKRGLKSVDFHNITYKPRELRAHEEIHPTADSADEGSSSSTSTPDPVGNTKIYDSMAASDLTAIKAIDLPSNRSFGTKIDTISRHLLHIRRAEPGSKTLIFSQYRDFLSVLSSALSTFGITYVSISAKDSITKFREDPSIEVFLLDAKTDSSGLNLVNATNVMLCEPLVNPSIELQAIARVHRIGQTRATSVFMYLVNGTVEESVYEVSVKRRLEIMHRSREDKSGSRSASRGTTPALGGEVDKAERLEMQSEGMEKLLGKGKSGGENVKAEDLWKCLFGVASRQVTVRENNLVVDGEDVNSFVTAAEGGAARDEVARFVRAGAADQRREGGS</sequence>
<evidence type="ECO:0000259" key="9">
    <source>
        <dbReference type="PROSITE" id="PS50089"/>
    </source>
</evidence>
<dbReference type="GO" id="GO:0005524">
    <property type="term" value="F:ATP binding"/>
    <property type="evidence" value="ECO:0007669"/>
    <property type="project" value="InterPro"/>
</dbReference>
<accession>A0A6A6G8I7</accession>
<dbReference type="InterPro" id="IPR059033">
    <property type="entry name" value="C144_05_dom"/>
</dbReference>
<dbReference type="Pfam" id="PF00176">
    <property type="entry name" value="SNF2-rel_dom"/>
    <property type="match status" value="1"/>
</dbReference>
<dbReference type="GO" id="GO:0000209">
    <property type="term" value="P:protein polyubiquitination"/>
    <property type="evidence" value="ECO:0007669"/>
    <property type="project" value="TreeGrafter"/>
</dbReference>
<evidence type="ECO:0000256" key="4">
    <source>
        <dbReference type="ARBA" id="ARBA00022801"/>
    </source>
</evidence>
<evidence type="ECO:0000256" key="8">
    <source>
        <dbReference type="SAM" id="MobiDB-lite"/>
    </source>
</evidence>